<dbReference type="Proteomes" id="UP000444318">
    <property type="component" value="Unassembled WGS sequence"/>
</dbReference>
<dbReference type="EMBL" id="WHUF01000002">
    <property type="protein sequence ID" value="MQA19039.1"/>
    <property type="molecule type" value="Genomic_DNA"/>
</dbReference>
<comment type="caution">
    <text evidence="1">The sequence shown here is derived from an EMBL/GenBank/DDBJ whole genome shotgun (WGS) entry which is preliminary data.</text>
</comment>
<sequence length="163" mass="17755">MSATELRKLGALGRQVINAIPQARDLSLLGKIDETVDALADKTVKFQAMALAMDHYIQTLQKTVFPTTKGLNELESVFSKSAALADEYYGLLVVKRQCAIDDCRLTEEDGIVASYDALLDQVAAFHNNLNTLAWIVGEHIAEAEEVVPGSFANVDELFKAIGV</sequence>
<name>A0A843S4J2_9BURK</name>
<dbReference type="RefSeq" id="WP_152802573.1">
    <property type="nucleotide sequence ID" value="NZ_WHUF01000002.1"/>
</dbReference>
<keyword evidence="2" id="KW-1185">Reference proteome</keyword>
<evidence type="ECO:0000313" key="2">
    <source>
        <dbReference type="Proteomes" id="UP000444318"/>
    </source>
</evidence>
<proteinExistence type="predicted"/>
<accession>A0A843S4J2</accession>
<evidence type="ECO:0000313" key="1">
    <source>
        <dbReference type="EMBL" id="MQA19039.1"/>
    </source>
</evidence>
<gene>
    <name evidence="1" type="ORF">GEV01_05860</name>
</gene>
<organism evidence="1 2">
    <name type="scientific">Rugamonas rivuli</name>
    <dbReference type="NCBI Taxonomy" id="2743358"/>
    <lineage>
        <taxon>Bacteria</taxon>
        <taxon>Pseudomonadati</taxon>
        <taxon>Pseudomonadota</taxon>
        <taxon>Betaproteobacteria</taxon>
        <taxon>Burkholderiales</taxon>
        <taxon>Oxalobacteraceae</taxon>
        <taxon>Telluria group</taxon>
        <taxon>Rugamonas</taxon>
    </lineage>
</organism>
<protein>
    <submittedName>
        <fullName evidence="1">Uncharacterized protein</fullName>
    </submittedName>
</protein>
<reference evidence="1 2" key="1">
    <citation type="submission" date="2019-10" db="EMBL/GenBank/DDBJ databases">
        <title>Two novel species isolated from a subtropical stream in China.</title>
        <authorList>
            <person name="Lu H."/>
        </authorList>
    </citation>
    <scope>NUCLEOTIDE SEQUENCE [LARGE SCALE GENOMIC DNA]</scope>
    <source>
        <strain evidence="1 2">FT103W</strain>
    </source>
</reference>
<dbReference type="AlphaFoldDB" id="A0A843S4J2"/>